<dbReference type="NCBIfam" id="TIGR01494">
    <property type="entry name" value="ATPase_P-type"/>
    <property type="match status" value="1"/>
</dbReference>
<reference evidence="17" key="1">
    <citation type="submission" date="2021-02" db="EMBL/GenBank/DDBJ databases">
        <authorList>
            <person name="Bekaert M."/>
        </authorList>
    </citation>
    <scope>NUCLEOTIDE SEQUENCE</scope>
    <source>
        <strain evidence="17">IoA-00</strain>
    </source>
</reference>
<feature type="transmembrane region" description="Helical" evidence="14">
    <location>
        <begin position="782"/>
        <end position="800"/>
    </location>
</feature>
<dbReference type="Gene3D" id="3.40.1110.10">
    <property type="entry name" value="Calcium-transporting ATPase, cytoplasmic domain N"/>
    <property type="match status" value="1"/>
</dbReference>
<feature type="transmembrane region" description="Helical" evidence="14">
    <location>
        <begin position="847"/>
        <end position="866"/>
    </location>
</feature>
<dbReference type="OrthoDB" id="377733at2759"/>
<dbReference type="SUPFAM" id="SSF56784">
    <property type="entry name" value="HAD-like"/>
    <property type="match status" value="1"/>
</dbReference>
<dbReference type="SUPFAM" id="SSF81665">
    <property type="entry name" value="Calcium ATPase, transmembrane domain M"/>
    <property type="match status" value="1"/>
</dbReference>
<evidence type="ECO:0000256" key="6">
    <source>
        <dbReference type="ARBA" id="ARBA00022840"/>
    </source>
</evidence>
<dbReference type="SUPFAM" id="SSF81660">
    <property type="entry name" value="Metal cation-transporting ATPase, ATP-binding domain N"/>
    <property type="match status" value="1"/>
</dbReference>
<keyword evidence="6 12" id="KW-0067">ATP-binding</keyword>
<feature type="binding site" evidence="12">
    <location>
        <position position="669"/>
    </location>
    <ligand>
        <name>ATP</name>
        <dbReference type="ChEBI" id="CHEBI:30616"/>
    </ligand>
</feature>
<evidence type="ECO:0000256" key="10">
    <source>
        <dbReference type="ARBA" id="ARBA00023136"/>
    </source>
</evidence>
<evidence type="ECO:0000256" key="3">
    <source>
        <dbReference type="ARBA" id="ARBA00022692"/>
    </source>
</evidence>
<dbReference type="GO" id="GO:0140326">
    <property type="term" value="F:ATPase-coupled intramembrane lipid transporter activity"/>
    <property type="evidence" value="ECO:0007669"/>
    <property type="project" value="UniProtKB-EC"/>
</dbReference>
<dbReference type="AlphaFoldDB" id="A0A7R8H6D7"/>
<evidence type="ECO:0000313" key="17">
    <source>
        <dbReference type="EMBL" id="CAF2880934.1"/>
    </source>
</evidence>
<keyword evidence="18" id="KW-1185">Reference proteome</keyword>
<feature type="domain" description="P-type ATPase C-terminal" evidence="16">
    <location>
        <begin position="719"/>
        <end position="895"/>
    </location>
</feature>
<proteinExistence type="inferred from homology"/>
<feature type="binding site" evidence="12">
    <location>
        <position position="422"/>
    </location>
    <ligand>
        <name>ATP</name>
        <dbReference type="ChEBI" id="CHEBI:30616"/>
    </ligand>
</feature>
<dbReference type="Pfam" id="PF16212">
    <property type="entry name" value="PhoLip_ATPase_C"/>
    <property type="match status" value="1"/>
</dbReference>
<comment type="subcellular location">
    <subcellularLocation>
        <location evidence="1 14">Membrane</location>
        <topology evidence="1 14">Multi-pass membrane protein</topology>
    </subcellularLocation>
</comment>
<dbReference type="PANTHER" id="PTHR24092">
    <property type="entry name" value="PROBABLE PHOSPHOLIPID-TRANSPORTING ATPASE"/>
    <property type="match status" value="1"/>
</dbReference>
<keyword evidence="9 14" id="KW-1133">Transmembrane helix</keyword>
<organism evidence="17 18">
    <name type="scientific">Lepeophtheirus salmonis</name>
    <name type="common">Salmon louse</name>
    <name type="synonym">Caligus salmonis</name>
    <dbReference type="NCBI Taxonomy" id="72036"/>
    <lineage>
        <taxon>Eukaryota</taxon>
        <taxon>Metazoa</taxon>
        <taxon>Ecdysozoa</taxon>
        <taxon>Arthropoda</taxon>
        <taxon>Crustacea</taxon>
        <taxon>Multicrustacea</taxon>
        <taxon>Hexanauplia</taxon>
        <taxon>Copepoda</taxon>
        <taxon>Siphonostomatoida</taxon>
        <taxon>Caligidae</taxon>
        <taxon>Lepeophtheirus</taxon>
    </lineage>
</organism>
<gene>
    <name evidence="17" type="ORF">LSAA_6950</name>
</gene>
<protein>
    <recommendedName>
        <fullName evidence="14">Phospholipid-transporting ATPase</fullName>
        <ecNumber evidence="14">7.6.2.1</ecNumber>
    </recommendedName>
</protein>
<comment type="similarity">
    <text evidence="2 14">Belongs to the cation transport ATPase (P-type) (TC 3.A.3) family. Type IV subfamily.</text>
</comment>
<dbReference type="GO" id="GO:0045332">
    <property type="term" value="P:phospholipid translocation"/>
    <property type="evidence" value="ECO:0007669"/>
    <property type="project" value="TreeGrafter"/>
</dbReference>
<comment type="catalytic activity">
    <reaction evidence="11 14">
        <text>ATP + H2O + phospholipidSide 1 = ADP + phosphate + phospholipidSide 2.</text>
        <dbReference type="EC" id="7.6.2.1"/>
    </reaction>
</comment>
<dbReference type="GO" id="GO:0000287">
    <property type="term" value="F:magnesium ion binding"/>
    <property type="evidence" value="ECO:0007669"/>
    <property type="project" value="UniProtKB-UniRule"/>
</dbReference>
<dbReference type="Pfam" id="PF13246">
    <property type="entry name" value="Cation_ATPase"/>
    <property type="match status" value="1"/>
</dbReference>
<dbReference type="InterPro" id="IPR036412">
    <property type="entry name" value="HAD-like_sf"/>
</dbReference>
<keyword evidence="4 13" id="KW-0479">Metal-binding</keyword>
<keyword evidence="10 14" id="KW-0472">Membrane</keyword>
<dbReference type="Pfam" id="PF16209">
    <property type="entry name" value="PhoLip_ATPase_N"/>
    <property type="match status" value="1"/>
</dbReference>
<sequence>MIPAPSKSNQSGVPPEPSKYMRNHISTAKYSLFSFLPKFLFEQFRRYANIFFLMIGIMQQIPNVSPTGRYVTIVPLLIILTVTALKEILEDFKRHREDDKLNNSPISVLDFLRKEWYVKRWKDIVVGDVLLVEDNHFFPADLVLLSSKTADFNTRELLCNEFHGVIECEAPNRNLYDFKGNIKIRPSDPFAPISPSAILLRGTKLMNTPWIFGAAVYTGHESKLLKNSTTAPLKRSTVDRITNYQIIFLFLILVFIALFSSTASSFLTISGQALPYLGGSDEHNFFMNFMTFIILYNNLIPISLQVTLEMVRFIQAYFINWDREMFYEPSQTPAKARGKKYKTDESKESDIDSVLIHDLKNGAENAEYIRHCLILMAICHTVIPEMNDELGQMEYHASSPDEKALVTYGEIEEYKILNCIDFTSTRKRMTLIVESPDGSLTLYIKGADNVIIDRLGKDNASHKYLETTTSHLDVFAREGLRTLCIGMRKLDRNEYERQREEKIDEAAAFVEKDLFLLGATAIEDKLQEGVPETIQMLLKANIKVWVLTGDKLETAINIGYSCKLLHHDMTLMVIETKTLDETRMDVTKFLADVRRSAVAGNTGRHALVVEGKSLGFTLEESVRGDFVELCCACRSVICCRISPIQKAEMVEMIRKHTKSICLAIGDGANDVAMIQKADVGVGISGNEGMQAANSSDFSIGQFKYLQNSYSFMEHGIIREFQNYWSGQVLFERWTIGLYNILFTSAPPIAMGLFDQYFSARTRLAHPELYIETQRSEFFNHVVFWKWIFNSIFHSIIIYWYPMKAYSLGTIWRNGRTGDYLSIGNMVYSFVVITVCLKAGLEMDSWNFCVGPLGIPLAANMAGMIELIFTSRIFWLSLILVPSVAILLDFIIKVAQGTTGKLATRQTKLAKEDKERANESSSLLATLKIRDEEDGDVSQSEIIRRYDTTQGNNQIPDGRSKCGVLVQF</sequence>
<evidence type="ECO:0000256" key="11">
    <source>
        <dbReference type="ARBA" id="ARBA00034036"/>
    </source>
</evidence>
<keyword evidence="3 14" id="KW-0812">Transmembrane</keyword>
<dbReference type="Proteomes" id="UP000675881">
    <property type="component" value="Chromosome 3"/>
</dbReference>
<dbReference type="EMBL" id="HG994582">
    <property type="protein sequence ID" value="CAF2880934.1"/>
    <property type="molecule type" value="Genomic_DNA"/>
</dbReference>
<feature type="domain" description="P-type ATPase N-terminal" evidence="15">
    <location>
        <begin position="17"/>
        <end position="73"/>
    </location>
</feature>
<dbReference type="InterPro" id="IPR006539">
    <property type="entry name" value="P-type_ATPase_IV"/>
</dbReference>
<evidence type="ECO:0000256" key="8">
    <source>
        <dbReference type="ARBA" id="ARBA00022967"/>
    </source>
</evidence>
<dbReference type="Gene3D" id="2.70.150.10">
    <property type="entry name" value="Calcium-transporting ATPase, cytoplasmic transduction domain A"/>
    <property type="match status" value="1"/>
</dbReference>
<keyword evidence="8 14" id="KW-1278">Translocase</keyword>
<evidence type="ECO:0000259" key="16">
    <source>
        <dbReference type="Pfam" id="PF16212"/>
    </source>
</evidence>
<dbReference type="InterPro" id="IPR023298">
    <property type="entry name" value="ATPase_P-typ_TM_dom_sf"/>
</dbReference>
<feature type="binding site" evidence="12">
    <location>
        <position position="549"/>
    </location>
    <ligand>
        <name>ATP</name>
        <dbReference type="ChEBI" id="CHEBI:30616"/>
    </ligand>
</feature>
<evidence type="ECO:0000256" key="12">
    <source>
        <dbReference type="PIRSR" id="PIRSR606539-2"/>
    </source>
</evidence>
<feature type="binding site" evidence="13">
    <location>
        <position position="666"/>
    </location>
    <ligand>
        <name>Mg(2+)</name>
        <dbReference type="ChEBI" id="CHEBI:18420"/>
    </ligand>
</feature>
<dbReference type="PANTHER" id="PTHR24092:SF150">
    <property type="entry name" value="PHOSPHOLIPID-TRANSPORTING ATPASE"/>
    <property type="match status" value="1"/>
</dbReference>
<feature type="binding site" evidence="12">
    <location>
        <position position="640"/>
    </location>
    <ligand>
        <name>ATP</name>
        <dbReference type="ChEBI" id="CHEBI:30616"/>
    </ligand>
</feature>
<evidence type="ECO:0000256" key="9">
    <source>
        <dbReference type="ARBA" id="ARBA00022989"/>
    </source>
</evidence>
<feature type="transmembrane region" description="Helical" evidence="14">
    <location>
        <begin position="289"/>
        <end position="308"/>
    </location>
</feature>
<evidence type="ECO:0000256" key="5">
    <source>
        <dbReference type="ARBA" id="ARBA00022741"/>
    </source>
</evidence>
<feature type="transmembrane region" description="Helical" evidence="14">
    <location>
        <begin position="820"/>
        <end position="840"/>
    </location>
</feature>
<name>A0A7R8H6D7_LEPSM</name>
<dbReference type="GO" id="GO:0016887">
    <property type="term" value="F:ATP hydrolysis activity"/>
    <property type="evidence" value="ECO:0007669"/>
    <property type="project" value="InterPro"/>
</dbReference>
<evidence type="ECO:0000256" key="2">
    <source>
        <dbReference type="ARBA" id="ARBA00008109"/>
    </source>
</evidence>
<evidence type="ECO:0000256" key="7">
    <source>
        <dbReference type="ARBA" id="ARBA00022842"/>
    </source>
</evidence>
<dbReference type="GO" id="GO:0005886">
    <property type="term" value="C:plasma membrane"/>
    <property type="evidence" value="ECO:0007669"/>
    <property type="project" value="TreeGrafter"/>
</dbReference>
<dbReference type="GO" id="GO:0005802">
    <property type="term" value="C:trans-Golgi network"/>
    <property type="evidence" value="ECO:0007669"/>
    <property type="project" value="TreeGrafter"/>
</dbReference>
<dbReference type="Gene3D" id="3.40.50.1000">
    <property type="entry name" value="HAD superfamily/HAD-like"/>
    <property type="match status" value="1"/>
</dbReference>
<feature type="binding site" evidence="12">
    <location>
        <position position="445"/>
    </location>
    <ligand>
        <name>ATP</name>
        <dbReference type="ChEBI" id="CHEBI:30616"/>
    </ligand>
</feature>
<feature type="binding site" evidence="12">
    <location>
        <position position="550"/>
    </location>
    <ligand>
        <name>ATP</name>
        <dbReference type="ChEBI" id="CHEBI:30616"/>
    </ligand>
</feature>
<dbReference type="InterPro" id="IPR023214">
    <property type="entry name" value="HAD_sf"/>
</dbReference>
<keyword evidence="5 12" id="KW-0547">Nucleotide-binding</keyword>
<comment type="cofactor">
    <cofactor evidence="13">
        <name>Mg(2+)</name>
        <dbReference type="ChEBI" id="CHEBI:18420"/>
    </cofactor>
</comment>
<dbReference type="InterPro" id="IPR023299">
    <property type="entry name" value="ATPase_P-typ_cyto_dom_N"/>
</dbReference>
<dbReference type="EC" id="7.6.2.1" evidence="14"/>
<dbReference type="NCBIfam" id="TIGR01652">
    <property type="entry name" value="ATPase-Plipid"/>
    <property type="match status" value="1"/>
</dbReference>
<feature type="transmembrane region" description="Helical" evidence="14">
    <location>
        <begin position="872"/>
        <end position="891"/>
    </location>
</feature>
<evidence type="ECO:0000256" key="1">
    <source>
        <dbReference type="ARBA" id="ARBA00004141"/>
    </source>
</evidence>
<evidence type="ECO:0000259" key="15">
    <source>
        <dbReference type="Pfam" id="PF16209"/>
    </source>
</evidence>
<feature type="binding site" evidence="12">
    <location>
        <position position="481"/>
    </location>
    <ligand>
        <name>ATP</name>
        <dbReference type="ChEBI" id="CHEBI:30616"/>
    </ligand>
</feature>
<dbReference type="SUPFAM" id="SSF81653">
    <property type="entry name" value="Calcium ATPase, transduction domain A"/>
    <property type="match status" value="1"/>
</dbReference>
<dbReference type="InterPro" id="IPR032630">
    <property type="entry name" value="P_typ_ATPase_c"/>
</dbReference>
<keyword evidence="7 13" id="KW-0460">Magnesium</keyword>
<feature type="binding site" evidence="12">
    <location>
        <position position="548"/>
    </location>
    <ligand>
        <name>ATP</name>
        <dbReference type="ChEBI" id="CHEBI:30616"/>
    </ligand>
</feature>
<feature type="binding site" evidence="12">
    <location>
        <position position="670"/>
    </location>
    <ligand>
        <name>ATP</name>
        <dbReference type="ChEBI" id="CHEBI:30616"/>
    </ligand>
</feature>
<feature type="binding site" evidence="12">
    <location>
        <position position="402"/>
    </location>
    <ligand>
        <name>ATP</name>
        <dbReference type="ChEBI" id="CHEBI:30616"/>
    </ligand>
</feature>
<dbReference type="PRINTS" id="PR00119">
    <property type="entry name" value="CATATPASE"/>
</dbReference>
<dbReference type="GO" id="GO:0005524">
    <property type="term" value="F:ATP binding"/>
    <property type="evidence" value="ECO:0007669"/>
    <property type="project" value="UniProtKB-UniRule"/>
</dbReference>
<evidence type="ECO:0000313" key="18">
    <source>
        <dbReference type="Proteomes" id="UP000675881"/>
    </source>
</evidence>
<evidence type="ECO:0000256" key="13">
    <source>
        <dbReference type="PIRSR" id="PIRSR606539-3"/>
    </source>
</evidence>
<dbReference type="InterPro" id="IPR001757">
    <property type="entry name" value="P_typ_ATPase"/>
</dbReference>
<dbReference type="InterPro" id="IPR032631">
    <property type="entry name" value="P-type_ATPase_N"/>
</dbReference>
<evidence type="ECO:0000256" key="14">
    <source>
        <dbReference type="RuleBase" id="RU362033"/>
    </source>
</evidence>
<dbReference type="FunFam" id="3.40.50.1000:FF:000014">
    <property type="entry name" value="Phospholipid-transporting ATPase"/>
    <property type="match status" value="1"/>
</dbReference>
<evidence type="ECO:0000256" key="4">
    <source>
        <dbReference type="ARBA" id="ARBA00022723"/>
    </source>
</evidence>
<dbReference type="InterPro" id="IPR008250">
    <property type="entry name" value="ATPase_P-typ_transduc_dom_A_sf"/>
</dbReference>
<feature type="binding site" evidence="13">
    <location>
        <position position="670"/>
    </location>
    <ligand>
        <name>Mg(2+)</name>
        <dbReference type="ChEBI" id="CHEBI:18420"/>
    </ligand>
</feature>
<feature type="transmembrane region" description="Helical" evidence="14">
    <location>
        <begin position="244"/>
        <end position="269"/>
    </location>
</feature>
<feature type="binding site" evidence="12">
    <location>
        <position position="646"/>
    </location>
    <ligand>
        <name>ATP</name>
        <dbReference type="ChEBI" id="CHEBI:30616"/>
    </ligand>
</feature>
<accession>A0A7R8H6D7</accession>